<comment type="caution">
    <text evidence="2">The sequence shown here is derived from an EMBL/GenBank/DDBJ whole genome shotgun (WGS) entry which is preliminary data.</text>
</comment>
<feature type="transmembrane region" description="Helical" evidence="1">
    <location>
        <begin position="48"/>
        <end position="76"/>
    </location>
</feature>
<accession>A0A0G0QC47</accession>
<feature type="transmembrane region" description="Helical" evidence="1">
    <location>
        <begin position="97"/>
        <end position="118"/>
    </location>
</feature>
<dbReference type="AlphaFoldDB" id="A0A0G0QC47"/>
<gene>
    <name evidence="2" type="ORF">UT67_C0005G0023</name>
</gene>
<evidence type="ECO:0000313" key="3">
    <source>
        <dbReference type="Proteomes" id="UP000034855"/>
    </source>
</evidence>
<name>A0A0G0QC47_9BACT</name>
<sequence length="138" mass="14875">MLVSVFFSAGQVFALESTSKPKDSAFIPQCLLDNPTGDPRDEKECRSISIFIILILNFSNYLFGIVGALALLFFIYGGFTLILSRGSQDQVKKGKDILVAAIVGLIIVFGAYMLVQFLGTAVGLKGEYQLAPASTNSI</sequence>
<dbReference type="EMBL" id="LBXR01000005">
    <property type="protein sequence ID" value="KKR34911.1"/>
    <property type="molecule type" value="Genomic_DNA"/>
</dbReference>
<dbReference type="Proteomes" id="UP000034855">
    <property type="component" value="Unassembled WGS sequence"/>
</dbReference>
<dbReference type="STRING" id="1619037.UT67_C0005G0023"/>
<organism evidence="2 3">
    <name type="scientific">Candidatus Magasanikbacteria bacterium GW2011_GWA2_40_10</name>
    <dbReference type="NCBI Taxonomy" id="1619037"/>
    <lineage>
        <taxon>Bacteria</taxon>
        <taxon>Candidatus Magasanikiibacteriota</taxon>
    </lineage>
</organism>
<dbReference type="InterPro" id="IPR043993">
    <property type="entry name" value="T4SS_pilin"/>
</dbReference>
<reference evidence="2 3" key="1">
    <citation type="journal article" date="2015" name="Nature">
        <title>rRNA introns, odd ribosomes, and small enigmatic genomes across a large radiation of phyla.</title>
        <authorList>
            <person name="Brown C.T."/>
            <person name="Hug L.A."/>
            <person name="Thomas B.C."/>
            <person name="Sharon I."/>
            <person name="Castelle C.J."/>
            <person name="Singh A."/>
            <person name="Wilkins M.J."/>
            <person name="Williams K.H."/>
            <person name="Banfield J.F."/>
        </authorList>
    </citation>
    <scope>NUCLEOTIDE SEQUENCE [LARGE SCALE GENOMIC DNA]</scope>
</reference>
<keyword evidence="1" id="KW-1133">Transmembrane helix</keyword>
<keyword evidence="1" id="KW-0812">Transmembrane</keyword>
<evidence type="ECO:0000256" key="1">
    <source>
        <dbReference type="SAM" id="Phobius"/>
    </source>
</evidence>
<protein>
    <submittedName>
        <fullName evidence="2">Uncharacterized protein</fullName>
    </submittedName>
</protein>
<keyword evidence="1" id="KW-0472">Membrane</keyword>
<evidence type="ECO:0000313" key="2">
    <source>
        <dbReference type="EMBL" id="KKR34911.1"/>
    </source>
</evidence>
<proteinExistence type="predicted"/>
<dbReference type="Pfam" id="PF18895">
    <property type="entry name" value="T4SS_pilin"/>
    <property type="match status" value="1"/>
</dbReference>